<keyword evidence="5" id="KW-0949">S-adenosyl-L-methionine</keyword>
<evidence type="ECO:0000256" key="2">
    <source>
        <dbReference type="ARBA" id="ARBA00022692"/>
    </source>
</evidence>
<dbReference type="Pfam" id="PF04140">
    <property type="entry name" value="ICMT"/>
    <property type="match status" value="1"/>
</dbReference>
<proteinExistence type="inferred from homology"/>
<evidence type="ECO:0000256" key="3">
    <source>
        <dbReference type="ARBA" id="ARBA00022989"/>
    </source>
</evidence>
<keyword evidence="5" id="KW-0808">Transferase</keyword>
<accession>A0ABR1JKP1</accession>
<dbReference type="PANTHER" id="PTHR12714:SF9">
    <property type="entry name" value="PROTEIN-S-ISOPRENYLCYSTEINE O-METHYLTRANSFERASE"/>
    <property type="match status" value="1"/>
</dbReference>
<keyword evidence="5" id="KW-0256">Endoplasmic reticulum</keyword>
<comment type="caution">
    <text evidence="6">The sequence shown here is derived from an EMBL/GenBank/DDBJ whole genome shotgun (WGS) entry which is preliminary data.</text>
</comment>
<dbReference type="EMBL" id="JBANRG010000009">
    <property type="protein sequence ID" value="KAK7463385.1"/>
    <property type="molecule type" value="Genomic_DNA"/>
</dbReference>
<gene>
    <name evidence="6" type="ORF">VKT23_006740</name>
</gene>
<dbReference type="PANTHER" id="PTHR12714">
    <property type="entry name" value="PROTEIN-S ISOPRENYLCYSTEINE O-METHYLTRANSFERASE"/>
    <property type="match status" value="1"/>
</dbReference>
<comment type="similarity">
    <text evidence="5">Belongs to the class VI-like SAM-binding methyltransferase superfamily. Isoprenylcysteine carboxyl methyltransferase family.</text>
</comment>
<dbReference type="Proteomes" id="UP001498398">
    <property type="component" value="Unassembled WGS sequence"/>
</dbReference>
<dbReference type="EC" id="2.1.1.100" evidence="5"/>
<reference evidence="6 7" key="1">
    <citation type="submission" date="2024-01" db="EMBL/GenBank/DDBJ databases">
        <title>A draft genome for the cacao thread blight pathogen Marasmiellus scandens.</title>
        <authorList>
            <person name="Baruah I.K."/>
            <person name="Leung J."/>
            <person name="Bukari Y."/>
            <person name="Amoako-Attah I."/>
            <person name="Meinhardt L.W."/>
            <person name="Bailey B.A."/>
            <person name="Cohen S.P."/>
        </authorList>
    </citation>
    <scope>NUCLEOTIDE SEQUENCE [LARGE SCALE GENOMIC DNA]</scope>
    <source>
        <strain evidence="6 7">GH-19</strain>
    </source>
</reference>
<dbReference type="InterPro" id="IPR007269">
    <property type="entry name" value="ICMT_MeTrfase"/>
</dbReference>
<dbReference type="Gene3D" id="1.20.120.1630">
    <property type="match status" value="1"/>
</dbReference>
<sequence length="248" mass="27399">MEIVKIPLLFSAAIGTHVTTTSPAKSISESEQIATEHLCYTDWLMKQILQGGPALFKNVSWLTVFAEVISILAVRFPGAFASVTATGVPVSSLMSLFVEDKGSLGPALNTVQVAGCLLSVCGGLLRYWCYRALGDLFTFQLTVREKHHLVTTGPYSIVRHPGYLGSSITAVGDLLRVFSRGSWVRESGILQTTTGRMAFVPWALTWVSITLLAASRAKTEDEMMKKNFEQEWIRWSSRVKYKFIPGLF</sequence>
<evidence type="ECO:0000256" key="1">
    <source>
        <dbReference type="ARBA" id="ARBA00004141"/>
    </source>
</evidence>
<protein>
    <recommendedName>
        <fullName evidence="5">Protein-S-isoprenylcysteine O-methyltransferase</fullName>
        <ecNumber evidence="5">2.1.1.100</ecNumber>
    </recommendedName>
</protein>
<keyword evidence="5" id="KW-0489">Methyltransferase</keyword>
<keyword evidence="7" id="KW-1185">Reference proteome</keyword>
<evidence type="ECO:0000313" key="7">
    <source>
        <dbReference type="Proteomes" id="UP001498398"/>
    </source>
</evidence>
<keyword evidence="3" id="KW-1133">Transmembrane helix</keyword>
<evidence type="ECO:0000256" key="5">
    <source>
        <dbReference type="RuleBase" id="RU362022"/>
    </source>
</evidence>
<name>A0ABR1JKP1_9AGAR</name>
<organism evidence="6 7">
    <name type="scientific">Marasmiellus scandens</name>
    <dbReference type="NCBI Taxonomy" id="2682957"/>
    <lineage>
        <taxon>Eukaryota</taxon>
        <taxon>Fungi</taxon>
        <taxon>Dikarya</taxon>
        <taxon>Basidiomycota</taxon>
        <taxon>Agaricomycotina</taxon>
        <taxon>Agaricomycetes</taxon>
        <taxon>Agaricomycetidae</taxon>
        <taxon>Agaricales</taxon>
        <taxon>Marasmiineae</taxon>
        <taxon>Omphalotaceae</taxon>
        <taxon>Marasmiellus</taxon>
    </lineage>
</organism>
<comment type="catalytic activity">
    <reaction evidence="5">
        <text>[protein]-C-terminal S-[(2E,6E)-farnesyl]-L-cysteine + S-adenosyl-L-methionine = [protein]-C-terminal S-[(2E,6E)-farnesyl]-L-cysteine methyl ester + S-adenosyl-L-homocysteine</text>
        <dbReference type="Rhea" id="RHEA:21672"/>
        <dbReference type="Rhea" id="RHEA-COMP:12125"/>
        <dbReference type="Rhea" id="RHEA-COMP:12126"/>
        <dbReference type="ChEBI" id="CHEBI:57856"/>
        <dbReference type="ChEBI" id="CHEBI:59789"/>
        <dbReference type="ChEBI" id="CHEBI:90510"/>
        <dbReference type="ChEBI" id="CHEBI:90511"/>
        <dbReference type="EC" id="2.1.1.100"/>
    </reaction>
</comment>
<comment type="subcellular location">
    <subcellularLocation>
        <location evidence="5">Endoplasmic reticulum membrane</location>
        <topology evidence="5">Multi-pass membrane protein</topology>
    </subcellularLocation>
    <subcellularLocation>
        <location evidence="1">Membrane</location>
        <topology evidence="1">Multi-pass membrane protein</topology>
    </subcellularLocation>
</comment>
<keyword evidence="2" id="KW-0812">Transmembrane</keyword>
<evidence type="ECO:0000313" key="6">
    <source>
        <dbReference type="EMBL" id="KAK7463385.1"/>
    </source>
</evidence>
<evidence type="ECO:0000256" key="4">
    <source>
        <dbReference type="ARBA" id="ARBA00023136"/>
    </source>
</evidence>
<keyword evidence="4" id="KW-0472">Membrane</keyword>